<accession>A0A1T5L9P9</accession>
<dbReference type="RefSeq" id="WP_079575388.1">
    <property type="nucleotide sequence ID" value="NZ_FUZQ01000005.1"/>
</dbReference>
<name>A0A1T5L9P9_9MICO</name>
<sequence>MPTTVVLTEDALTDADVAHILSLHDERAERYRVLVPSDTDRNVVAAIIDHLWVGELRAAGQDLVGKEPTAEQAKETAAQRLERSLAGLRAAGAVADGAVTEEDPLPALAAAVAAQGGPDGVQDVVVVTYPHVVADTFRSDWASRAREHLHVPVLHLYAGTSEIGD</sequence>
<dbReference type="AlphaFoldDB" id="A0A1T5L9P9"/>
<gene>
    <name evidence="1" type="ORF">SAMN04324258_3153</name>
</gene>
<reference evidence="1 2" key="1">
    <citation type="submission" date="2017-02" db="EMBL/GenBank/DDBJ databases">
        <authorList>
            <person name="Peterson S.W."/>
        </authorList>
    </citation>
    <scope>NUCLEOTIDE SEQUENCE [LARGE SCALE GENOMIC DNA]</scope>
    <source>
        <strain evidence="1 2">DSM 21481</strain>
    </source>
</reference>
<evidence type="ECO:0000313" key="2">
    <source>
        <dbReference type="Proteomes" id="UP000189777"/>
    </source>
</evidence>
<protein>
    <submittedName>
        <fullName evidence="1">Uncharacterized protein</fullName>
    </submittedName>
</protein>
<dbReference type="EMBL" id="FUZQ01000005">
    <property type="protein sequence ID" value="SKC72389.1"/>
    <property type="molecule type" value="Genomic_DNA"/>
</dbReference>
<keyword evidence="2" id="KW-1185">Reference proteome</keyword>
<dbReference type="OrthoDB" id="3825223at2"/>
<dbReference type="Proteomes" id="UP000189777">
    <property type="component" value="Unassembled WGS sequence"/>
</dbReference>
<organism evidence="1 2">
    <name type="scientific">Krasilnikoviella flava</name>
    <dbReference type="NCBI Taxonomy" id="526729"/>
    <lineage>
        <taxon>Bacteria</taxon>
        <taxon>Bacillati</taxon>
        <taxon>Actinomycetota</taxon>
        <taxon>Actinomycetes</taxon>
        <taxon>Micrococcales</taxon>
        <taxon>Promicromonosporaceae</taxon>
        <taxon>Krasilnikoviella</taxon>
    </lineage>
</organism>
<dbReference type="SUPFAM" id="SSF52402">
    <property type="entry name" value="Adenine nucleotide alpha hydrolases-like"/>
    <property type="match status" value="1"/>
</dbReference>
<dbReference type="STRING" id="526729.SAMN04324258_3153"/>
<proteinExistence type="predicted"/>
<evidence type="ECO:0000313" key="1">
    <source>
        <dbReference type="EMBL" id="SKC72389.1"/>
    </source>
</evidence>
<dbReference type="Gene3D" id="3.40.50.620">
    <property type="entry name" value="HUPs"/>
    <property type="match status" value="1"/>
</dbReference>
<dbReference type="InterPro" id="IPR014729">
    <property type="entry name" value="Rossmann-like_a/b/a_fold"/>
</dbReference>